<dbReference type="InterPro" id="IPR000949">
    <property type="entry name" value="ELM2_dom"/>
</dbReference>
<feature type="region of interest" description="Disordered" evidence="16">
    <location>
        <begin position="491"/>
        <end position="538"/>
    </location>
</feature>
<dbReference type="Pfam" id="PF01426">
    <property type="entry name" value="BAH"/>
    <property type="match status" value="1"/>
</dbReference>
<dbReference type="PROSITE" id="PS51293">
    <property type="entry name" value="SANT"/>
    <property type="match status" value="1"/>
</dbReference>
<feature type="domain" description="BAH" evidence="17">
    <location>
        <begin position="68"/>
        <end position="206"/>
    </location>
</feature>
<feature type="compositionally biased region" description="Acidic residues" evidence="16">
    <location>
        <begin position="565"/>
        <end position="578"/>
    </location>
</feature>
<gene>
    <name evidence="20" type="ORF">HOLleu_38983</name>
</gene>
<dbReference type="SMART" id="SM00401">
    <property type="entry name" value="ZnF_GATA"/>
    <property type="match status" value="1"/>
</dbReference>
<dbReference type="InterPro" id="IPR002951">
    <property type="entry name" value="Atrophin-like"/>
</dbReference>
<dbReference type="GO" id="GO:0005654">
    <property type="term" value="C:nucleoplasm"/>
    <property type="evidence" value="ECO:0007669"/>
    <property type="project" value="UniProtKB-ARBA"/>
</dbReference>
<comment type="caution">
    <text evidence="20">The sequence shown here is derived from an EMBL/GenBank/DDBJ whole genome shotgun (WGS) entry which is preliminary data.</text>
</comment>
<keyword evidence="11" id="KW-0805">Transcription regulation</keyword>
<dbReference type="FunFam" id="2.30.30.490:FF:000023">
    <property type="entry name" value="Egg-laying defective protein 27"/>
    <property type="match status" value="1"/>
</dbReference>
<feature type="compositionally biased region" description="Basic and acidic residues" evidence="16">
    <location>
        <begin position="939"/>
        <end position="952"/>
    </location>
</feature>
<evidence type="ECO:0000259" key="19">
    <source>
        <dbReference type="PROSITE" id="PS51293"/>
    </source>
</evidence>
<evidence type="ECO:0000256" key="7">
    <source>
        <dbReference type="ARBA" id="ARBA00022771"/>
    </source>
</evidence>
<feature type="compositionally biased region" description="Pro residues" evidence="16">
    <location>
        <begin position="961"/>
        <end position="972"/>
    </location>
</feature>
<dbReference type="SUPFAM" id="SSF57716">
    <property type="entry name" value="Glucocorticoid receptor-like (DNA-binding domain)"/>
    <property type="match status" value="1"/>
</dbReference>
<dbReference type="Gene3D" id="1.10.10.60">
    <property type="entry name" value="Homeodomain-like"/>
    <property type="match status" value="1"/>
</dbReference>
<sequence length="1582" mass="178172">MRQHSRPATNMGEKKDVDESTHSRRKRSLESERSNSIDEAKSSSKGPSIKLTRGEDGDVIACDVGDEVSYEIGDTVYVENSRPDQPFYISTIIEYKVSKKDNVQVVVRFFYRQSEVPDSVYQPLVQDRNTQNDTGTDLVIQDPIIRNRELFSSDMYETYPISHLRGQCSVYHYGDIQAAKDFTAEPDTFFFILGYNPETRRLASTQGEIRVGPSHQAALPPLQVKPEPSKEDITEFEELVWKPNTNDIDLNMYLQAARSMAAFVGMCDGGSPDEGCEMASKDDTTINALEALHDNNYSYSKALQALVKNPVPKTVDRKWNHDEIKMFVRGLRQYGKNFFRIKTENLPHKETGELIEFYYYWKKTPDAASSRGHRRHRRHGLKKIKTEPKPVTPPISEFTDLSSASEGDIDSDDSEKTFSGYACRHCFTTTSKDWHHGGRERLLLCTECRNFFKKYGELPPIQSPKEPPSYMFKPVKEEEVLAVKQKLRKRRQEFSASRRGRCTSEPSSPLLTNRRQSSSLCRSSPSAMSSSSEGSFLSSNKTKQLLEGVVDAIPDSPASAPEMKEELEDDDEDDDDEDSKTLEQDQSETEDQATSDTETQDQRDGSEDLVEHEQGEELELEGRESQPITADLIEAKPDSPPPSEDTGDTEDVKESLKEAETRSDSKRETVTFVNQSLSSSYSLELMEAANRREMYSNAIEATLSHLIKTEIERSEAMDAKREAEQSFLSIQQHDMSGENSGSSTQSEVSEKDKERLESQDSQTKIGSNSQLPQPSYGPPFPDRRHSGYHPLPHLGGLPSYFGYPREYGSSDRLNSDARKDGVSSPSKEAPPTSNMPPNTPPNKLEILGKEGQSEVVRTMSPQSHPRPSLSGESISSERRGAEELTNEQSLKSAEDFFRGQTSAIHSHRGQEHPPASLPLKCLDQHDLEASSSPLTTGSKSREGSDMRGKVEKLLPQQHQRYPPPGKPLPSIPPLHRDQSITPTEDSMRTLTPRDGLHKPKDQEKEQVEKTSSSVSYPPEAHNKVSSPHSLKPLMDRPRQVPQSQPMPIIKVKEEPKSPESHPQESEITDEKEKMAFYRRLQGYPPYLGMSYQYPYGTNIKSEPQDASEQSFSMDGSGSRPTSNQPPPLKPKQEVLEETGVAKAQEEENEEADNSDPDRVPRGPSPEAVVVDRNDHISGSARFIRHWHRGYNSCSRTDLIFIPLEDSKLAQKRLQKEKRAKEQEREKQQSIEAAEKERHREKEKEKERFARKPDTPPANNTADAQISGPVDFQHGHGGPSFPHGVVQVGYPGHETPALRTLSEYARPHSAVQAGVPPGVGVNHLMGPDPILRYQMETALALGSRDAQIDLVERELRERELREQEMRERHREAMELELREREREMHERMKIISYEQAVRDSAIHAQNAARMAGSIPGYAVPLERSHERHLPATSPYGREAGPSNSERLSVERLHNERIAMMQDRSRQTPVSIGRQVTPHHHSHSHSHTHLHFHPQEHIHHTYLPGVLPPEAGLVPPPLHMVPPGPVVPPAHPIINPSHPPTAVPHPGFFPPPPGAVIDPALAQLQREHIQRMEMMGERPPFHPL</sequence>
<dbReference type="SUPFAM" id="SSF46689">
    <property type="entry name" value="Homeodomain-like"/>
    <property type="match status" value="1"/>
</dbReference>
<evidence type="ECO:0000259" key="18">
    <source>
        <dbReference type="PROSITE" id="PS51156"/>
    </source>
</evidence>
<keyword evidence="14" id="KW-0539">Nucleus</keyword>
<dbReference type="PROSITE" id="PS51156">
    <property type="entry name" value="ELM2"/>
    <property type="match status" value="1"/>
</dbReference>
<evidence type="ECO:0000256" key="16">
    <source>
        <dbReference type="SAM" id="MobiDB-lite"/>
    </source>
</evidence>
<feature type="compositionally biased region" description="Polar residues" evidence="16">
    <location>
        <begin position="859"/>
        <end position="874"/>
    </location>
</feature>
<evidence type="ECO:0000256" key="1">
    <source>
        <dbReference type="ARBA" id="ARBA00004123"/>
    </source>
</evidence>
<keyword evidence="9" id="KW-0832">Ubl conjugation</keyword>
<dbReference type="Pfam" id="PF03154">
    <property type="entry name" value="Atrophin-1"/>
    <property type="match status" value="1"/>
</dbReference>
<evidence type="ECO:0000313" key="21">
    <source>
        <dbReference type="Proteomes" id="UP001152320"/>
    </source>
</evidence>
<name>A0A9Q0YHZ0_HOLLE</name>
<feature type="region of interest" description="Disordered" evidence="16">
    <location>
        <begin position="715"/>
        <end position="1173"/>
    </location>
</feature>
<protein>
    <recommendedName>
        <fullName evidence="15">Arginine-glutamic acid dipeptide repeats protein</fullName>
    </recommendedName>
</protein>
<keyword evidence="4" id="KW-1017">Isopeptide bond</keyword>
<feature type="compositionally biased region" description="Basic and acidic residues" evidence="16">
    <location>
        <begin position="650"/>
        <end position="669"/>
    </location>
</feature>
<dbReference type="SMART" id="SM00439">
    <property type="entry name" value="BAH"/>
    <property type="match status" value="1"/>
</dbReference>
<dbReference type="InterPro" id="IPR001025">
    <property type="entry name" value="BAH_dom"/>
</dbReference>
<keyword evidence="8" id="KW-0862">Zinc</keyword>
<dbReference type="Pfam" id="PF01448">
    <property type="entry name" value="ELM2"/>
    <property type="match status" value="1"/>
</dbReference>
<dbReference type="CDD" id="cd00202">
    <property type="entry name" value="ZnF_GATA"/>
    <property type="match status" value="1"/>
</dbReference>
<feature type="region of interest" description="Disordered" evidence="16">
    <location>
        <begin position="552"/>
        <end position="681"/>
    </location>
</feature>
<feature type="compositionally biased region" description="Polar residues" evidence="16">
    <location>
        <begin position="759"/>
        <end position="773"/>
    </location>
</feature>
<keyword evidence="12" id="KW-0175">Coiled coil</keyword>
<feature type="compositionally biased region" description="Basic and acidic residues" evidence="16">
    <location>
        <begin position="1050"/>
        <end position="1075"/>
    </location>
</feature>
<keyword evidence="2" id="KW-0217">Developmental protein</keyword>
<dbReference type="PANTHER" id="PTHR13859:SF11">
    <property type="entry name" value="GRUNGE, ISOFORM J"/>
    <property type="match status" value="1"/>
</dbReference>
<keyword evidence="7" id="KW-0863">Zinc-finger</keyword>
<dbReference type="Proteomes" id="UP001152320">
    <property type="component" value="Chromosome 21"/>
</dbReference>
<evidence type="ECO:0000256" key="3">
    <source>
        <dbReference type="ARBA" id="ARBA00022491"/>
    </source>
</evidence>
<evidence type="ECO:0000256" key="5">
    <source>
        <dbReference type="ARBA" id="ARBA00022553"/>
    </source>
</evidence>
<evidence type="ECO:0000313" key="20">
    <source>
        <dbReference type="EMBL" id="KAJ8021705.1"/>
    </source>
</evidence>
<feature type="compositionally biased region" description="Polar residues" evidence="16">
    <location>
        <begin position="504"/>
        <end position="516"/>
    </location>
</feature>
<evidence type="ECO:0000256" key="14">
    <source>
        <dbReference type="ARBA" id="ARBA00023242"/>
    </source>
</evidence>
<keyword evidence="6" id="KW-0479">Metal-binding</keyword>
<feature type="compositionally biased region" description="Basic and acidic residues" evidence="16">
    <location>
        <begin position="1216"/>
        <end position="1253"/>
    </location>
</feature>
<dbReference type="InterPro" id="IPR017884">
    <property type="entry name" value="SANT_dom"/>
</dbReference>
<feature type="region of interest" description="Disordered" evidence="16">
    <location>
        <begin position="369"/>
        <end position="411"/>
    </location>
</feature>
<reference evidence="20" key="1">
    <citation type="submission" date="2021-10" db="EMBL/GenBank/DDBJ databases">
        <title>Tropical sea cucumber genome reveals ecological adaptation and Cuvierian tubules defense mechanism.</title>
        <authorList>
            <person name="Chen T."/>
        </authorList>
    </citation>
    <scope>NUCLEOTIDE SEQUENCE</scope>
    <source>
        <strain evidence="20">Nanhai2018</strain>
        <tissue evidence="20">Muscle</tissue>
    </source>
</reference>
<accession>A0A9Q0YHZ0</accession>
<feature type="region of interest" description="Disordered" evidence="16">
    <location>
        <begin position="1"/>
        <end position="53"/>
    </location>
</feature>
<dbReference type="GO" id="GO:0003682">
    <property type="term" value="F:chromatin binding"/>
    <property type="evidence" value="ECO:0007669"/>
    <property type="project" value="InterPro"/>
</dbReference>
<dbReference type="Gene3D" id="2.30.30.490">
    <property type="match status" value="1"/>
</dbReference>
<keyword evidence="3" id="KW-0678">Repressor</keyword>
<feature type="compositionally biased region" description="Polar residues" evidence="16">
    <location>
        <begin position="726"/>
        <end position="747"/>
    </location>
</feature>
<dbReference type="CDD" id="cd04709">
    <property type="entry name" value="BAH_MTA"/>
    <property type="match status" value="1"/>
</dbReference>
<evidence type="ECO:0000256" key="2">
    <source>
        <dbReference type="ARBA" id="ARBA00022473"/>
    </source>
</evidence>
<feature type="domain" description="ELM2" evidence="18">
    <location>
        <begin position="207"/>
        <end position="310"/>
    </location>
</feature>
<feature type="compositionally biased region" description="Basic and acidic residues" evidence="16">
    <location>
        <begin position="12"/>
        <end position="42"/>
    </location>
</feature>
<evidence type="ECO:0000256" key="11">
    <source>
        <dbReference type="ARBA" id="ARBA00023015"/>
    </source>
</evidence>
<dbReference type="GO" id="GO:0008270">
    <property type="term" value="F:zinc ion binding"/>
    <property type="evidence" value="ECO:0007669"/>
    <property type="project" value="UniProtKB-KW"/>
</dbReference>
<feature type="compositionally biased region" description="Polar residues" evidence="16">
    <location>
        <begin position="1098"/>
        <end position="1122"/>
    </location>
</feature>
<evidence type="ECO:0000259" key="17">
    <source>
        <dbReference type="PROSITE" id="PS51038"/>
    </source>
</evidence>
<evidence type="ECO:0000256" key="15">
    <source>
        <dbReference type="ARBA" id="ARBA00068839"/>
    </source>
</evidence>
<dbReference type="GO" id="GO:0043565">
    <property type="term" value="F:sequence-specific DNA binding"/>
    <property type="evidence" value="ECO:0007669"/>
    <property type="project" value="InterPro"/>
</dbReference>
<evidence type="ECO:0000256" key="10">
    <source>
        <dbReference type="ARBA" id="ARBA00022990"/>
    </source>
</evidence>
<keyword evidence="21" id="KW-1185">Reference proteome</keyword>
<evidence type="ECO:0000256" key="4">
    <source>
        <dbReference type="ARBA" id="ARBA00022499"/>
    </source>
</evidence>
<feature type="region of interest" description="Disordered" evidence="16">
    <location>
        <begin position="1212"/>
        <end position="1278"/>
    </location>
</feature>
<evidence type="ECO:0000256" key="13">
    <source>
        <dbReference type="ARBA" id="ARBA00023163"/>
    </source>
</evidence>
<evidence type="ECO:0000256" key="12">
    <source>
        <dbReference type="ARBA" id="ARBA00023054"/>
    </source>
</evidence>
<dbReference type="Gene3D" id="4.10.1240.50">
    <property type="match status" value="1"/>
</dbReference>
<dbReference type="PANTHER" id="PTHR13859">
    <property type="entry name" value="ATROPHIN-RELATED"/>
    <property type="match status" value="1"/>
</dbReference>
<feature type="compositionally biased region" description="Basic and acidic residues" evidence="16">
    <location>
        <begin position="748"/>
        <end position="758"/>
    </location>
</feature>
<feature type="compositionally biased region" description="Low complexity" evidence="16">
    <location>
        <begin position="517"/>
        <end position="538"/>
    </location>
</feature>
<keyword evidence="13" id="KW-0804">Transcription</keyword>
<feature type="compositionally biased region" description="Basic and acidic residues" evidence="16">
    <location>
        <begin position="600"/>
        <end position="624"/>
    </location>
</feature>
<dbReference type="EMBL" id="JAIZAY010000021">
    <property type="protein sequence ID" value="KAJ8021705.1"/>
    <property type="molecule type" value="Genomic_DNA"/>
</dbReference>
<dbReference type="PROSITE" id="PS51038">
    <property type="entry name" value="BAH"/>
    <property type="match status" value="1"/>
</dbReference>
<feature type="compositionally biased region" description="Basic residues" evidence="16">
    <location>
        <begin position="371"/>
        <end position="383"/>
    </location>
</feature>
<feature type="compositionally biased region" description="Polar residues" evidence="16">
    <location>
        <begin position="929"/>
        <end position="938"/>
    </location>
</feature>
<dbReference type="FunFam" id="1.10.10.60:FF:000052">
    <property type="entry name" value="Arginine-glutamic acid dipeptide (RE) repeats"/>
    <property type="match status" value="1"/>
</dbReference>
<dbReference type="GO" id="GO:0003714">
    <property type="term" value="F:transcription corepressor activity"/>
    <property type="evidence" value="ECO:0007669"/>
    <property type="project" value="TreeGrafter"/>
</dbReference>
<dbReference type="CDD" id="cd11661">
    <property type="entry name" value="SANT_MTA3_like"/>
    <property type="match status" value="1"/>
</dbReference>
<dbReference type="InterPro" id="IPR009057">
    <property type="entry name" value="Homeodomain-like_sf"/>
</dbReference>
<feature type="compositionally biased region" description="Basic and acidic residues" evidence="16">
    <location>
        <begin position="994"/>
        <end position="1008"/>
    </location>
</feature>
<proteinExistence type="predicted"/>
<keyword evidence="10" id="KW-0007">Acetylation</keyword>
<dbReference type="InterPro" id="IPR043151">
    <property type="entry name" value="BAH_sf"/>
</dbReference>
<dbReference type="InterPro" id="IPR000679">
    <property type="entry name" value="Znf_GATA"/>
</dbReference>
<feature type="compositionally biased region" description="Basic and acidic residues" evidence="16">
    <location>
        <begin position="715"/>
        <end position="724"/>
    </location>
</feature>
<comment type="subcellular location">
    <subcellularLocation>
        <location evidence="1">Nucleus</location>
    </subcellularLocation>
</comment>
<dbReference type="OrthoDB" id="6147534at2759"/>
<evidence type="ECO:0000256" key="9">
    <source>
        <dbReference type="ARBA" id="ARBA00022843"/>
    </source>
</evidence>
<evidence type="ECO:0000256" key="8">
    <source>
        <dbReference type="ARBA" id="ARBA00022833"/>
    </source>
</evidence>
<organism evidence="20 21">
    <name type="scientific">Holothuria leucospilota</name>
    <name type="common">Black long sea cucumber</name>
    <name type="synonym">Mertensiothuria leucospilota</name>
    <dbReference type="NCBI Taxonomy" id="206669"/>
    <lineage>
        <taxon>Eukaryota</taxon>
        <taxon>Metazoa</taxon>
        <taxon>Echinodermata</taxon>
        <taxon>Eleutherozoa</taxon>
        <taxon>Echinozoa</taxon>
        <taxon>Holothuroidea</taxon>
        <taxon>Aspidochirotacea</taxon>
        <taxon>Aspidochirotida</taxon>
        <taxon>Holothuriidae</taxon>
        <taxon>Holothuria</taxon>
    </lineage>
</organism>
<dbReference type="Pfam" id="PF00320">
    <property type="entry name" value="GATA"/>
    <property type="match status" value="1"/>
</dbReference>
<keyword evidence="5" id="KW-0597">Phosphoprotein</keyword>
<dbReference type="FunFam" id="4.10.1240.50:FF:000003">
    <property type="entry name" value="Arginine-glutamic acid dipeptide (RE) repeats a"/>
    <property type="match status" value="1"/>
</dbReference>
<feature type="domain" description="SANT" evidence="19">
    <location>
        <begin position="314"/>
        <end position="366"/>
    </location>
</feature>
<dbReference type="SMART" id="SM01189">
    <property type="entry name" value="ELM2"/>
    <property type="match status" value="1"/>
</dbReference>
<evidence type="ECO:0000256" key="6">
    <source>
        <dbReference type="ARBA" id="ARBA00022723"/>
    </source>
</evidence>